<dbReference type="PRINTS" id="PR00142">
    <property type="entry name" value="RECA"/>
</dbReference>
<dbReference type="NCBIfam" id="TIGR02012">
    <property type="entry name" value="tigrfam_recA"/>
    <property type="match status" value="1"/>
</dbReference>
<dbReference type="GO" id="GO:0140664">
    <property type="term" value="F:ATP-dependent DNA damage sensor activity"/>
    <property type="evidence" value="ECO:0007669"/>
    <property type="project" value="InterPro"/>
</dbReference>
<dbReference type="InterPro" id="IPR020588">
    <property type="entry name" value="RecA_ATP-bd"/>
</dbReference>
<dbReference type="PROSITE" id="PS00321">
    <property type="entry name" value="RECA_1"/>
    <property type="match status" value="1"/>
</dbReference>
<protein>
    <submittedName>
        <fullName evidence="10">Uncharacterized protein</fullName>
    </submittedName>
</protein>
<evidence type="ECO:0000256" key="1">
    <source>
        <dbReference type="ARBA" id="ARBA00009391"/>
    </source>
</evidence>
<dbReference type="EMBL" id="JAMYWD010000002">
    <property type="protein sequence ID" value="KAJ4978913.1"/>
    <property type="molecule type" value="Genomic_DNA"/>
</dbReference>
<dbReference type="InterPro" id="IPR020587">
    <property type="entry name" value="RecA_monomer-monomer_interface"/>
</dbReference>
<gene>
    <name evidence="10" type="ORF">NE237_009693</name>
</gene>
<feature type="domain" description="RecA family profile 2" evidence="9">
    <location>
        <begin position="269"/>
        <end position="340"/>
    </location>
</feature>
<evidence type="ECO:0000256" key="4">
    <source>
        <dbReference type="ARBA" id="ARBA00023125"/>
    </source>
</evidence>
<dbReference type="GO" id="GO:0005524">
    <property type="term" value="F:ATP binding"/>
    <property type="evidence" value="ECO:0007669"/>
    <property type="project" value="UniProtKB-KW"/>
</dbReference>
<dbReference type="GO" id="GO:0006281">
    <property type="term" value="P:DNA repair"/>
    <property type="evidence" value="ECO:0007669"/>
    <property type="project" value="InterPro"/>
</dbReference>
<comment type="caution">
    <text evidence="10">The sequence shown here is derived from an EMBL/GenBank/DDBJ whole genome shotgun (WGS) entry which is preliminary data.</text>
</comment>
<evidence type="ECO:0000256" key="5">
    <source>
        <dbReference type="ARBA" id="ARBA00023172"/>
    </source>
</evidence>
<dbReference type="Pfam" id="PF00154">
    <property type="entry name" value="RecA_N"/>
    <property type="match status" value="1"/>
</dbReference>
<dbReference type="InterPro" id="IPR003593">
    <property type="entry name" value="AAA+_ATPase"/>
</dbReference>
<organism evidence="10 11">
    <name type="scientific">Protea cynaroides</name>
    <dbReference type="NCBI Taxonomy" id="273540"/>
    <lineage>
        <taxon>Eukaryota</taxon>
        <taxon>Viridiplantae</taxon>
        <taxon>Streptophyta</taxon>
        <taxon>Embryophyta</taxon>
        <taxon>Tracheophyta</taxon>
        <taxon>Spermatophyta</taxon>
        <taxon>Magnoliopsida</taxon>
        <taxon>Proteales</taxon>
        <taxon>Proteaceae</taxon>
        <taxon>Protea</taxon>
    </lineage>
</organism>
<keyword evidence="3 6" id="KW-0067">ATP-binding</keyword>
<dbReference type="PANTHER" id="PTHR45900:SF4">
    <property type="entry name" value="DNA REPAIR PROTEIN RECA HOMOLOG 2, MITOCHONDRIAL"/>
    <property type="match status" value="1"/>
</dbReference>
<keyword evidence="4 7" id="KW-0238">DNA-binding</keyword>
<name>A0A9Q0R0J1_9MAGN</name>
<dbReference type="CDD" id="cd00983">
    <property type="entry name" value="RecA"/>
    <property type="match status" value="1"/>
</dbReference>
<comment type="similarity">
    <text evidence="1 6">Belongs to the RecA family.</text>
</comment>
<dbReference type="InterPro" id="IPR020584">
    <property type="entry name" value="DNA_recomb/repair_RecA_CS"/>
</dbReference>
<sequence length="397" mass="43507">MLSFAYSALPQLHRLNGFGRISSIRLLLRSLRQNGQRDAVDYVGLHARCISSVDYECDEFHDDVKAVEKDAALRLALSRLAGDFGRESMLSLDCFFRSRCAPVISTGSLKLDLALGIGGLPKGRIVEIYGQEASGKTTLALHIIKEAQRLGGYCAYLDVENAMVASLAESIGVDTDNLLIARPGSAENCFRVVDTLAKSGSIDVIVVDSVAALVPQCELDVWMDTSLPDVRSRLMTQALRKIQYSLVQSQTLLVFVNQVRSNVRSCQGLGHTNEVSCGGNALKFYSAVRLRILRRGLLKNENEITGIGVSVQVVKNKLAPAMKKADLEIMFGKGICCESEVLEMACQHGVILKEGNSYCIEGEVFKNKQEAERYLAENDGTLDKVVAILRSQFGHKK</sequence>
<dbReference type="AlphaFoldDB" id="A0A9Q0R0J1"/>
<keyword evidence="11" id="KW-1185">Reference proteome</keyword>
<keyword evidence="5 7" id="KW-0233">DNA recombination</keyword>
<dbReference type="SUPFAM" id="SSF52540">
    <property type="entry name" value="P-loop containing nucleoside triphosphate hydrolases"/>
    <property type="match status" value="1"/>
</dbReference>
<dbReference type="GO" id="GO:0006310">
    <property type="term" value="P:DNA recombination"/>
    <property type="evidence" value="ECO:0007669"/>
    <property type="project" value="UniProtKB-KW"/>
</dbReference>
<dbReference type="PROSITE" id="PS50163">
    <property type="entry name" value="RECA_3"/>
    <property type="match status" value="1"/>
</dbReference>
<evidence type="ECO:0000256" key="7">
    <source>
        <dbReference type="RuleBase" id="RU004527"/>
    </source>
</evidence>
<proteinExistence type="inferred from homology"/>
<dbReference type="PROSITE" id="PS50162">
    <property type="entry name" value="RECA_2"/>
    <property type="match status" value="1"/>
</dbReference>
<evidence type="ECO:0000313" key="10">
    <source>
        <dbReference type="EMBL" id="KAJ4978913.1"/>
    </source>
</evidence>
<dbReference type="Proteomes" id="UP001141806">
    <property type="component" value="Unassembled WGS sequence"/>
</dbReference>
<evidence type="ECO:0000259" key="8">
    <source>
        <dbReference type="PROSITE" id="PS50162"/>
    </source>
</evidence>
<reference evidence="10" key="1">
    <citation type="journal article" date="2023" name="Plant J.">
        <title>The genome of the king protea, Protea cynaroides.</title>
        <authorList>
            <person name="Chang J."/>
            <person name="Duong T.A."/>
            <person name="Schoeman C."/>
            <person name="Ma X."/>
            <person name="Roodt D."/>
            <person name="Barker N."/>
            <person name="Li Z."/>
            <person name="Van de Peer Y."/>
            <person name="Mizrachi E."/>
        </authorList>
    </citation>
    <scope>NUCLEOTIDE SEQUENCE</scope>
    <source>
        <tissue evidence="10">Young leaves</tissue>
    </source>
</reference>
<dbReference type="SMART" id="SM00382">
    <property type="entry name" value="AAA"/>
    <property type="match status" value="1"/>
</dbReference>
<dbReference type="Gene3D" id="3.40.50.300">
    <property type="entry name" value="P-loop containing nucleotide triphosphate hydrolases"/>
    <property type="match status" value="1"/>
</dbReference>
<accession>A0A9Q0R0J1</accession>
<dbReference type="PANTHER" id="PTHR45900">
    <property type="entry name" value="RECA"/>
    <property type="match status" value="1"/>
</dbReference>
<evidence type="ECO:0000256" key="3">
    <source>
        <dbReference type="ARBA" id="ARBA00022840"/>
    </source>
</evidence>
<evidence type="ECO:0000256" key="6">
    <source>
        <dbReference type="RuleBase" id="RU003422"/>
    </source>
</evidence>
<dbReference type="OrthoDB" id="5957327at2759"/>
<keyword evidence="2 6" id="KW-0547">Nucleotide-binding</keyword>
<dbReference type="InterPro" id="IPR027417">
    <property type="entry name" value="P-loop_NTPase"/>
</dbReference>
<dbReference type="GO" id="GO:0003697">
    <property type="term" value="F:single-stranded DNA binding"/>
    <property type="evidence" value="ECO:0007669"/>
    <property type="project" value="InterPro"/>
</dbReference>
<evidence type="ECO:0000259" key="9">
    <source>
        <dbReference type="PROSITE" id="PS50163"/>
    </source>
</evidence>
<dbReference type="InterPro" id="IPR013765">
    <property type="entry name" value="DNA_recomb/repair_RecA"/>
</dbReference>
<evidence type="ECO:0000313" key="11">
    <source>
        <dbReference type="Proteomes" id="UP001141806"/>
    </source>
</evidence>
<feature type="domain" description="RecA family profile 1" evidence="8">
    <location>
        <begin position="100"/>
        <end position="259"/>
    </location>
</feature>
<keyword evidence="7" id="KW-0227">DNA damage</keyword>
<dbReference type="InterPro" id="IPR049428">
    <property type="entry name" value="RecA-like_N"/>
</dbReference>
<evidence type="ECO:0000256" key="2">
    <source>
        <dbReference type="ARBA" id="ARBA00022741"/>
    </source>
</evidence>